<dbReference type="Pfam" id="PF00534">
    <property type="entry name" value="Glycos_transf_1"/>
    <property type="match status" value="1"/>
</dbReference>
<evidence type="ECO:0000259" key="3">
    <source>
        <dbReference type="Pfam" id="PF00534"/>
    </source>
</evidence>
<keyword evidence="1" id="KW-0328">Glycosyltransferase</keyword>
<evidence type="ECO:0000256" key="1">
    <source>
        <dbReference type="ARBA" id="ARBA00022676"/>
    </source>
</evidence>
<evidence type="ECO:0000313" key="4">
    <source>
        <dbReference type="EMBL" id="MBD2751876.1"/>
    </source>
</evidence>
<dbReference type="InterPro" id="IPR001296">
    <property type="entry name" value="Glyco_trans_1"/>
</dbReference>
<comment type="caution">
    <text evidence="4">The sequence shown here is derived from an EMBL/GenBank/DDBJ whole genome shotgun (WGS) entry which is preliminary data.</text>
</comment>
<keyword evidence="2" id="KW-0808">Transferase</keyword>
<organism evidence="4 5">
    <name type="scientific">Spirosoma validum</name>
    <dbReference type="NCBI Taxonomy" id="2771355"/>
    <lineage>
        <taxon>Bacteria</taxon>
        <taxon>Pseudomonadati</taxon>
        <taxon>Bacteroidota</taxon>
        <taxon>Cytophagia</taxon>
        <taxon>Cytophagales</taxon>
        <taxon>Cytophagaceae</taxon>
        <taxon>Spirosoma</taxon>
    </lineage>
</organism>
<dbReference type="RefSeq" id="WP_191037502.1">
    <property type="nucleotide sequence ID" value="NZ_JACXAA010000001.1"/>
</dbReference>
<accession>A0A927AY25</accession>
<dbReference type="GO" id="GO:0016757">
    <property type="term" value="F:glycosyltransferase activity"/>
    <property type="evidence" value="ECO:0007669"/>
    <property type="project" value="UniProtKB-KW"/>
</dbReference>
<name>A0A927AY25_9BACT</name>
<dbReference type="SUPFAM" id="SSF53756">
    <property type="entry name" value="UDP-Glycosyltransferase/glycogen phosphorylase"/>
    <property type="match status" value="1"/>
</dbReference>
<evidence type="ECO:0000256" key="2">
    <source>
        <dbReference type="ARBA" id="ARBA00022679"/>
    </source>
</evidence>
<dbReference type="PANTHER" id="PTHR12526">
    <property type="entry name" value="GLYCOSYLTRANSFERASE"/>
    <property type="match status" value="1"/>
</dbReference>
<dbReference type="PANTHER" id="PTHR12526:SF629">
    <property type="entry name" value="TEICHURONIC ACID BIOSYNTHESIS GLYCOSYLTRANSFERASE TUAH-RELATED"/>
    <property type="match status" value="1"/>
</dbReference>
<dbReference type="EMBL" id="JACXAA010000001">
    <property type="protein sequence ID" value="MBD2751876.1"/>
    <property type="molecule type" value="Genomic_DNA"/>
</dbReference>
<gene>
    <name evidence="4" type="ORF">IC230_03160</name>
</gene>
<feature type="domain" description="Glycosyl transferase family 1" evidence="3">
    <location>
        <begin position="178"/>
        <end position="347"/>
    </location>
</feature>
<proteinExistence type="predicted"/>
<keyword evidence="5" id="KW-1185">Reference proteome</keyword>
<dbReference type="AlphaFoldDB" id="A0A927AY25"/>
<protein>
    <submittedName>
        <fullName evidence="4">Glycosyltransferase</fullName>
    </submittedName>
</protein>
<dbReference type="Proteomes" id="UP000653797">
    <property type="component" value="Unassembled WGS sequence"/>
</dbReference>
<dbReference type="Gene3D" id="3.40.50.2000">
    <property type="entry name" value="Glycogen Phosphorylase B"/>
    <property type="match status" value="2"/>
</dbReference>
<reference evidence="4" key="1">
    <citation type="submission" date="2020-09" db="EMBL/GenBank/DDBJ databases">
        <authorList>
            <person name="Kim M.K."/>
        </authorList>
    </citation>
    <scope>NUCLEOTIDE SEQUENCE</scope>
    <source>
        <strain evidence="4">BT704</strain>
    </source>
</reference>
<evidence type="ECO:0000313" key="5">
    <source>
        <dbReference type="Proteomes" id="UP000653797"/>
    </source>
</evidence>
<sequence>MKKLRILHVSTAHQPQDPRIVFKQCQTLAGSYDVFCALPNADPTIASGIHFIRLPYYQRVIWRTLLTCPLVLLRCLWLRPALVHVYVPEFLPFAYVFRWLGAKVIYEVQENLHKKMHLKTYNRGYVSETVFRWFDRLARRHFYFIFTEHGYLDTYIRLSKPYEVIYNYPLLSLLEPFRRPYQPNLEKPVFFYIGWLSFERAFDTLVESLARLKSTYPTFQVHLFGQRTFTDADLDRLPAFEKIRTNLIFHGYKDQREAFSYTVHATVGLALLKPVGDYPDSYTTKLFEYMALSLPVVTSDFLLYKDVVERHKCGFCVSPNDPAQISAAIAYLIEHPNEACAMGQRGRMAVEKEYNWSTEAQKLLNFYTHILYGAD</sequence>